<feature type="domain" description="GST C-terminal" evidence="2">
    <location>
        <begin position="85"/>
        <end position="240"/>
    </location>
</feature>
<evidence type="ECO:0000313" key="4">
    <source>
        <dbReference type="Proteomes" id="UP000754644"/>
    </source>
</evidence>
<dbReference type="SUPFAM" id="SSF52833">
    <property type="entry name" value="Thioredoxin-like"/>
    <property type="match status" value="1"/>
</dbReference>
<dbReference type="Pfam" id="PF13417">
    <property type="entry name" value="GST_N_3"/>
    <property type="match status" value="1"/>
</dbReference>
<feature type="domain" description="GST N-terminal" evidence="1">
    <location>
        <begin position="1"/>
        <end position="80"/>
    </location>
</feature>
<dbReference type="InterPro" id="IPR036282">
    <property type="entry name" value="Glutathione-S-Trfase_C_sf"/>
</dbReference>
<gene>
    <name evidence="3" type="ORF">HQ497_02995</name>
</gene>
<protein>
    <submittedName>
        <fullName evidence="3">Glutathione S-transferase family protein</fullName>
    </submittedName>
</protein>
<dbReference type="Gene3D" id="1.20.1050.10">
    <property type="match status" value="1"/>
</dbReference>
<dbReference type="SFLD" id="SFLDS00019">
    <property type="entry name" value="Glutathione_Transferase_(cytos"/>
    <property type="match status" value="1"/>
</dbReference>
<reference evidence="3" key="1">
    <citation type="submission" date="2020-05" db="EMBL/GenBank/DDBJ databases">
        <title>Sulfur intermediates as new biogeochemical hubs in an aquatic model microbial ecosystem.</title>
        <authorList>
            <person name="Vigneron A."/>
        </authorList>
    </citation>
    <scope>NUCLEOTIDE SEQUENCE</scope>
    <source>
        <strain evidence="3">Bin.250</strain>
    </source>
</reference>
<evidence type="ECO:0000259" key="2">
    <source>
        <dbReference type="PROSITE" id="PS50405"/>
    </source>
</evidence>
<dbReference type="CDD" id="cd00570">
    <property type="entry name" value="GST_N_family"/>
    <property type="match status" value="1"/>
</dbReference>
<dbReference type="Pfam" id="PF13410">
    <property type="entry name" value="GST_C_2"/>
    <property type="match status" value="1"/>
</dbReference>
<comment type="caution">
    <text evidence="3">The sequence shown here is derived from an EMBL/GenBank/DDBJ whole genome shotgun (WGS) entry which is preliminary data.</text>
</comment>
<dbReference type="SUPFAM" id="SSF47616">
    <property type="entry name" value="GST C-terminal domain-like"/>
    <property type="match status" value="1"/>
</dbReference>
<dbReference type="InterPro" id="IPR004045">
    <property type="entry name" value="Glutathione_S-Trfase_N"/>
</dbReference>
<dbReference type="Proteomes" id="UP000754644">
    <property type="component" value="Unassembled WGS sequence"/>
</dbReference>
<name>A0A972VU58_9GAMM</name>
<dbReference type="PROSITE" id="PS50404">
    <property type="entry name" value="GST_NTER"/>
    <property type="match status" value="1"/>
</dbReference>
<dbReference type="EMBL" id="JABMOJ010000108">
    <property type="protein sequence ID" value="NQV64310.1"/>
    <property type="molecule type" value="Genomic_DNA"/>
</dbReference>
<dbReference type="GO" id="GO:0005737">
    <property type="term" value="C:cytoplasm"/>
    <property type="evidence" value="ECO:0007669"/>
    <property type="project" value="TreeGrafter"/>
</dbReference>
<evidence type="ECO:0000313" key="3">
    <source>
        <dbReference type="EMBL" id="NQV64310.1"/>
    </source>
</evidence>
<dbReference type="InterPro" id="IPR036249">
    <property type="entry name" value="Thioredoxin-like_sf"/>
</dbReference>
<accession>A0A972VU58</accession>
<dbReference type="PANTHER" id="PTHR43968:SF6">
    <property type="entry name" value="GLUTATHIONE S-TRANSFERASE OMEGA"/>
    <property type="match status" value="1"/>
</dbReference>
<dbReference type="Gene3D" id="3.40.30.10">
    <property type="entry name" value="Glutaredoxin"/>
    <property type="match status" value="1"/>
</dbReference>
<dbReference type="AlphaFoldDB" id="A0A972VU58"/>
<dbReference type="SFLD" id="SFLDG00358">
    <property type="entry name" value="Main_(cytGST)"/>
    <property type="match status" value="1"/>
</dbReference>
<organism evidence="3 4">
    <name type="scientific">SAR86 cluster bacterium</name>
    <dbReference type="NCBI Taxonomy" id="2030880"/>
    <lineage>
        <taxon>Bacteria</taxon>
        <taxon>Pseudomonadati</taxon>
        <taxon>Pseudomonadota</taxon>
        <taxon>Gammaproteobacteria</taxon>
        <taxon>SAR86 cluster</taxon>
    </lineage>
</organism>
<dbReference type="InterPro" id="IPR010987">
    <property type="entry name" value="Glutathione-S-Trfase_C-like"/>
</dbReference>
<dbReference type="InterPro" id="IPR050983">
    <property type="entry name" value="GST_Omega/HSP26"/>
</dbReference>
<dbReference type="PANTHER" id="PTHR43968">
    <property type="match status" value="1"/>
</dbReference>
<evidence type="ECO:0000259" key="1">
    <source>
        <dbReference type="PROSITE" id="PS50404"/>
    </source>
</evidence>
<dbReference type="InterPro" id="IPR040079">
    <property type="entry name" value="Glutathione_S-Trfase"/>
</dbReference>
<proteinExistence type="predicted"/>
<sequence length="260" mass="28957">MRLYHNPISTCSQKVRMVLHEKGLAFDDTVLDLQQGEQFEPGYQALNPNAVVPTLEDQGSVMIESTLINEYLDDAYPNQPLKPASAVERHRMRLFCRHIDDALHPACGVVTYAIGVRPGLLQRPRADVDALLAKIPNAARREARRSVIDQGVEAVVFRDAMLTHQMIFDQANALLSAQEWLAGSTFSLADCALMPYVVRIDHLSQGHEIDRREHLKRWYAAIQQRPAFTQAVTNWAPPALVASFRQAGAAVAADIVRVLG</sequence>
<dbReference type="PROSITE" id="PS50405">
    <property type="entry name" value="GST_CTER"/>
    <property type="match status" value="1"/>
</dbReference>